<name>A0ABY5SG11_9BACL</name>
<keyword evidence="2" id="KW-1185">Reference proteome</keyword>
<sequence length="183" mass="21379">MAVNGNRLMLDELDDMALGTACFKPLIDAFKEVRIQGGDESKFYENLTAGQQTLFIFRVYYDHVSKSPVDLYWWSAYFYAQPARWSSLKSRLHMLKDNEMITLLHEIERELAIRTYPRSLVDFKPAASDLEQDSDLSFLFSALYARLHSVTSLTIERLARYIRQHPHEFIPFIGEGNTRVYQQ</sequence>
<organism evidence="1 2">
    <name type="scientific">Paenibacillus spongiae</name>
    <dbReference type="NCBI Taxonomy" id="2909671"/>
    <lineage>
        <taxon>Bacteria</taxon>
        <taxon>Bacillati</taxon>
        <taxon>Bacillota</taxon>
        <taxon>Bacilli</taxon>
        <taxon>Bacillales</taxon>
        <taxon>Paenibacillaceae</taxon>
        <taxon>Paenibacillus</taxon>
    </lineage>
</organism>
<accession>A0ABY5SG11</accession>
<gene>
    <name evidence="1" type="ORF">L1F29_14215</name>
</gene>
<dbReference type="Proteomes" id="UP001057877">
    <property type="component" value="Chromosome"/>
</dbReference>
<dbReference type="RefSeq" id="WP_258388963.1">
    <property type="nucleotide sequence ID" value="NZ_CP091430.1"/>
</dbReference>
<dbReference type="EMBL" id="CP091430">
    <property type="protein sequence ID" value="UVI32912.1"/>
    <property type="molecule type" value="Genomic_DNA"/>
</dbReference>
<proteinExistence type="predicted"/>
<protein>
    <submittedName>
        <fullName evidence="1">Uncharacterized protein</fullName>
    </submittedName>
</protein>
<reference evidence="1" key="1">
    <citation type="submission" date="2022-01" db="EMBL/GenBank/DDBJ databases">
        <title>Paenibacillus spongiae sp. nov., isolated from marine sponge.</title>
        <authorList>
            <person name="Li Z."/>
            <person name="Zhang M."/>
        </authorList>
    </citation>
    <scope>NUCLEOTIDE SEQUENCE</scope>
    <source>
        <strain evidence="1">PHS-Z3</strain>
    </source>
</reference>
<evidence type="ECO:0000313" key="1">
    <source>
        <dbReference type="EMBL" id="UVI32912.1"/>
    </source>
</evidence>
<evidence type="ECO:0000313" key="2">
    <source>
        <dbReference type="Proteomes" id="UP001057877"/>
    </source>
</evidence>